<evidence type="ECO:0000313" key="3">
    <source>
        <dbReference type="EMBL" id="CAJ1387644.1"/>
    </source>
</evidence>
<dbReference type="GO" id="GO:0004175">
    <property type="term" value="F:endopeptidase activity"/>
    <property type="evidence" value="ECO:0007669"/>
    <property type="project" value="UniProtKB-ARBA"/>
</dbReference>
<reference evidence="4" key="1">
    <citation type="submission" date="2023-08" db="EMBL/GenBank/DDBJ databases">
        <authorList>
            <person name="Chen Y."/>
            <person name="Shah S."/>
            <person name="Dougan E. K."/>
            <person name="Thang M."/>
            <person name="Chan C."/>
        </authorList>
    </citation>
    <scope>NUCLEOTIDE SEQUENCE</scope>
</reference>
<evidence type="ECO:0000256" key="1">
    <source>
        <dbReference type="SAM" id="Phobius"/>
    </source>
</evidence>
<dbReference type="InterPro" id="IPR003675">
    <property type="entry name" value="Rce1/LyrA-like_dom"/>
</dbReference>
<feature type="transmembrane region" description="Helical" evidence="1">
    <location>
        <begin position="129"/>
        <end position="149"/>
    </location>
</feature>
<dbReference type="Pfam" id="PF02517">
    <property type="entry name" value="Rce1-like"/>
    <property type="match status" value="1"/>
</dbReference>
<keyword evidence="5" id="KW-1185">Reference proteome</keyword>
<organism evidence="4 5">
    <name type="scientific">Effrenium voratum</name>
    <dbReference type="NCBI Taxonomy" id="2562239"/>
    <lineage>
        <taxon>Eukaryota</taxon>
        <taxon>Sar</taxon>
        <taxon>Alveolata</taxon>
        <taxon>Dinophyceae</taxon>
        <taxon>Suessiales</taxon>
        <taxon>Symbiodiniaceae</taxon>
        <taxon>Effrenium</taxon>
    </lineage>
</organism>
<sequence length="255" mass="28962">MQVGAPTEGIAIEVKQDASPAAAKAFHQINRWERCFEVAATLITGIIFIAKLLEPLSIFIGSCALVWLSWFFFQLWRHGAWILFVWGVRIDQPNVQKSFLLPSVFAVLALVFICVGCAVANQEIRFDNWHLWLIFFLYPFYGVLQHVMLQSFLMRNLSWCVTGSDERSVLDAFLNEPKLLSLLAVAACVVVSATAFAFVHWPDPWLMAATGAMGVPWAIEYLLHRNVLPLGLYHGFLGTLFYFWFMGRDPLHGMF</sequence>
<keyword evidence="1" id="KW-0472">Membrane</keyword>
<feature type="transmembrane region" description="Helical" evidence="1">
    <location>
        <begin position="59"/>
        <end position="87"/>
    </location>
</feature>
<dbReference type="AlphaFoldDB" id="A0AA36N1Z3"/>
<keyword evidence="1" id="KW-1133">Transmembrane helix</keyword>
<feature type="transmembrane region" description="Helical" evidence="1">
    <location>
        <begin position="230"/>
        <end position="247"/>
    </location>
</feature>
<name>A0AA36N1Z3_9DINO</name>
<evidence type="ECO:0000259" key="2">
    <source>
        <dbReference type="Pfam" id="PF02517"/>
    </source>
</evidence>
<dbReference type="EMBL" id="CAUJNA010001826">
    <property type="protein sequence ID" value="CAJ1389219.1"/>
    <property type="molecule type" value="Genomic_DNA"/>
</dbReference>
<proteinExistence type="predicted"/>
<protein>
    <recommendedName>
        <fullName evidence="2">CAAX prenyl protease 2/Lysostaphin resistance protein A-like domain-containing protein</fullName>
    </recommendedName>
</protein>
<feature type="transmembrane region" description="Helical" evidence="1">
    <location>
        <begin position="205"/>
        <end position="223"/>
    </location>
</feature>
<feature type="domain" description="CAAX prenyl protease 2/Lysostaphin resistance protein A-like" evidence="2">
    <location>
        <begin position="129"/>
        <end position="237"/>
    </location>
</feature>
<evidence type="ECO:0000313" key="5">
    <source>
        <dbReference type="Proteomes" id="UP001178507"/>
    </source>
</evidence>
<evidence type="ECO:0000313" key="4">
    <source>
        <dbReference type="EMBL" id="CAJ1389219.1"/>
    </source>
</evidence>
<dbReference type="Proteomes" id="UP001178507">
    <property type="component" value="Unassembled WGS sequence"/>
</dbReference>
<dbReference type="GO" id="GO:0080120">
    <property type="term" value="P:CAAX-box protein maturation"/>
    <property type="evidence" value="ECO:0007669"/>
    <property type="project" value="UniProtKB-ARBA"/>
</dbReference>
<comment type="caution">
    <text evidence="4">The sequence shown here is derived from an EMBL/GenBank/DDBJ whole genome shotgun (WGS) entry which is preliminary data.</text>
</comment>
<gene>
    <name evidence="3" type="ORF">EVOR1521_LOCUS13672</name>
    <name evidence="4" type="ORF">EVOR1521_LOCUS14884</name>
</gene>
<feature type="transmembrane region" description="Helical" evidence="1">
    <location>
        <begin position="99"/>
        <end position="123"/>
    </location>
</feature>
<keyword evidence="1" id="KW-0812">Transmembrane</keyword>
<feature type="transmembrane region" description="Helical" evidence="1">
    <location>
        <begin position="179"/>
        <end position="199"/>
    </location>
</feature>
<accession>A0AA36N1Z3</accession>
<feature type="transmembrane region" description="Helical" evidence="1">
    <location>
        <begin position="35"/>
        <end position="53"/>
    </location>
</feature>
<dbReference type="EMBL" id="CAUJNA010001548">
    <property type="protein sequence ID" value="CAJ1387644.1"/>
    <property type="molecule type" value="Genomic_DNA"/>
</dbReference>